<sequence>MGDISILGLKVRRCCYRCLKKKGNLPHKSLTSKITRSEEGSLAPYLIKAVVMEIDSLVLGAGSY</sequence>
<accession>G2Y6W6</accession>
<dbReference type="EMBL" id="FQ790293">
    <property type="protein sequence ID" value="CCD48368.1"/>
    <property type="molecule type" value="Genomic_DNA"/>
</dbReference>
<dbReference type="HOGENOM" id="CLU_2867409_0_0_1"/>
<proteinExistence type="predicted"/>
<protein>
    <submittedName>
        <fullName evidence="1">Uncharacterized protein</fullName>
    </submittedName>
</protein>
<organism evidence="1 2">
    <name type="scientific">Botryotinia fuckeliana (strain T4)</name>
    <name type="common">Noble rot fungus</name>
    <name type="synonym">Botrytis cinerea</name>
    <dbReference type="NCBI Taxonomy" id="999810"/>
    <lineage>
        <taxon>Eukaryota</taxon>
        <taxon>Fungi</taxon>
        <taxon>Dikarya</taxon>
        <taxon>Ascomycota</taxon>
        <taxon>Pezizomycotina</taxon>
        <taxon>Leotiomycetes</taxon>
        <taxon>Helotiales</taxon>
        <taxon>Sclerotiniaceae</taxon>
        <taxon>Botrytis</taxon>
    </lineage>
</organism>
<reference evidence="2" key="1">
    <citation type="journal article" date="2011" name="PLoS Genet.">
        <title>Genomic analysis of the necrotrophic fungal pathogens Sclerotinia sclerotiorum and Botrytis cinerea.</title>
        <authorList>
            <person name="Amselem J."/>
            <person name="Cuomo C.A."/>
            <person name="van Kan J.A."/>
            <person name="Viaud M."/>
            <person name="Benito E.P."/>
            <person name="Couloux A."/>
            <person name="Coutinho P.M."/>
            <person name="de Vries R.P."/>
            <person name="Dyer P.S."/>
            <person name="Fillinger S."/>
            <person name="Fournier E."/>
            <person name="Gout L."/>
            <person name="Hahn M."/>
            <person name="Kohn L."/>
            <person name="Lapalu N."/>
            <person name="Plummer K.M."/>
            <person name="Pradier J.M."/>
            <person name="Quevillon E."/>
            <person name="Sharon A."/>
            <person name="Simon A."/>
            <person name="ten Have A."/>
            <person name="Tudzynski B."/>
            <person name="Tudzynski P."/>
            <person name="Wincker P."/>
            <person name="Andrew M."/>
            <person name="Anthouard V."/>
            <person name="Beever R.E."/>
            <person name="Beffa R."/>
            <person name="Benoit I."/>
            <person name="Bouzid O."/>
            <person name="Brault B."/>
            <person name="Chen Z."/>
            <person name="Choquer M."/>
            <person name="Collemare J."/>
            <person name="Cotton P."/>
            <person name="Danchin E.G."/>
            <person name="Da Silva C."/>
            <person name="Gautier A."/>
            <person name="Giraud C."/>
            <person name="Giraud T."/>
            <person name="Gonzalez C."/>
            <person name="Grossetete S."/>
            <person name="Guldener U."/>
            <person name="Henrissat B."/>
            <person name="Howlett B.J."/>
            <person name="Kodira C."/>
            <person name="Kretschmer M."/>
            <person name="Lappartient A."/>
            <person name="Leroch M."/>
            <person name="Levis C."/>
            <person name="Mauceli E."/>
            <person name="Neuveglise C."/>
            <person name="Oeser B."/>
            <person name="Pearson M."/>
            <person name="Poulain J."/>
            <person name="Poussereau N."/>
            <person name="Quesneville H."/>
            <person name="Rascle C."/>
            <person name="Schumacher J."/>
            <person name="Segurens B."/>
            <person name="Sexton A."/>
            <person name="Silva E."/>
            <person name="Sirven C."/>
            <person name="Soanes D.M."/>
            <person name="Talbot N.J."/>
            <person name="Templeton M."/>
            <person name="Yandava C."/>
            <person name="Yarden O."/>
            <person name="Zeng Q."/>
            <person name="Rollins J.A."/>
            <person name="Lebrun M.H."/>
            <person name="Dickman M."/>
        </authorList>
    </citation>
    <scope>NUCLEOTIDE SEQUENCE [LARGE SCALE GENOMIC DNA]</scope>
    <source>
        <strain evidence="2">T4</strain>
    </source>
</reference>
<dbReference type="InParanoid" id="G2Y6W6"/>
<gene>
    <name evidence="1" type="ORF">BofuT4_uP107520.1</name>
</gene>
<dbReference type="AlphaFoldDB" id="G2Y6W6"/>
<name>G2Y6W6_BOTF4</name>
<evidence type="ECO:0000313" key="2">
    <source>
        <dbReference type="Proteomes" id="UP000008177"/>
    </source>
</evidence>
<evidence type="ECO:0000313" key="1">
    <source>
        <dbReference type="EMBL" id="CCD48368.1"/>
    </source>
</evidence>
<dbReference type="Proteomes" id="UP000008177">
    <property type="component" value="Unplaced contigs"/>
</dbReference>